<sequence>HTHTHTHLPLSFPTPSTHRGLPGACFSRNQKATRRSAVHTGGRRCVTHGRGMGMAGGLFLRASHPQPPRGSDPTCPP</sequence>
<accession>A0A061QVV8</accession>
<name>A0A061QVV8_9CHLO</name>
<proteinExistence type="predicted"/>
<organism evidence="2">
    <name type="scientific">Tetraselmis sp. GSL018</name>
    <dbReference type="NCBI Taxonomy" id="582737"/>
    <lineage>
        <taxon>Eukaryota</taxon>
        <taxon>Viridiplantae</taxon>
        <taxon>Chlorophyta</taxon>
        <taxon>core chlorophytes</taxon>
        <taxon>Chlorodendrophyceae</taxon>
        <taxon>Chlorodendrales</taxon>
        <taxon>Chlorodendraceae</taxon>
        <taxon>Tetraselmis</taxon>
    </lineage>
</organism>
<dbReference type="AlphaFoldDB" id="A0A061QVV8"/>
<evidence type="ECO:0000313" key="2">
    <source>
        <dbReference type="EMBL" id="JAC62589.1"/>
    </source>
</evidence>
<dbReference type="EMBL" id="GBEZ01024402">
    <property type="protein sequence ID" value="JAC62589.1"/>
    <property type="molecule type" value="Transcribed_RNA"/>
</dbReference>
<gene>
    <name evidence="2" type="ORF">TSPGSL018_22950</name>
</gene>
<feature type="compositionally biased region" description="Basic residues" evidence="1">
    <location>
        <begin position="31"/>
        <end position="47"/>
    </location>
</feature>
<protein>
    <submittedName>
        <fullName evidence="2">Uncharacterized protein</fullName>
    </submittedName>
</protein>
<feature type="non-terminal residue" evidence="2">
    <location>
        <position position="1"/>
    </location>
</feature>
<feature type="compositionally biased region" description="Pro residues" evidence="1">
    <location>
        <begin position="65"/>
        <end position="77"/>
    </location>
</feature>
<feature type="region of interest" description="Disordered" evidence="1">
    <location>
        <begin position="1"/>
        <end position="77"/>
    </location>
</feature>
<evidence type="ECO:0000256" key="1">
    <source>
        <dbReference type="SAM" id="MobiDB-lite"/>
    </source>
</evidence>
<reference evidence="2" key="1">
    <citation type="submission" date="2014-05" db="EMBL/GenBank/DDBJ databases">
        <title>The transcriptome of the halophilic microalga Tetraselmis sp. GSL018 isolated from the Great Salt Lake, Utah.</title>
        <authorList>
            <person name="Jinkerson R.E."/>
            <person name="D'Adamo S."/>
            <person name="Posewitz M.C."/>
        </authorList>
    </citation>
    <scope>NUCLEOTIDE SEQUENCE</scope>
    <source>
        <strain evidence="2">GSL018</strain>
    </source>
</reference>
<feature type="non-terminal residue" evidence="2">
    <location>
        <position position="77"/>
    </location>
</feature>